<dbReference type="InParanoid" id="A0A7N2LSN1"/>
<dbReference type="AlphaFoldDB" id="A0A7N2LSN1"/>
<dbReference type="Proteomes" id="UP000594261">
    <property type="component" value="Chromosome 5"/>
</dbReference>
<dbReference type="EMBL" id="LRBV02000005">
    <property type="status" value="NOT_ANNOTATED_CDS"/>
    <property type="molecule type" value="Genomic_DNA"/>
</dbReference>
<proteinExistence type="predicted"/>
<sequence length="103" mass="11250">MISIALSTSFLHRLQAFSVVILRFICSLYPGNPLIHYISDPRYPGPVQPSNVPVQTVHTQATYVQQYPIGAGQILVEDHHPGVGQVYGGGMRPITTMFGADDV</sequence>
<organism evidence="1 2">
    <name type="scientific">Quercus lobata</name>
    <name type="common">Valley oak</name>
    <dbReference type="NCBI Taxonomy" id="97700"/>
    <lineage>
        <taxon>Eukaryota</taxon>
        <taxon>Viridiplantae</taxon>
        <taxon>Streptophyta</taxon>
        <taxon>Embryophyta</taxon>
        <taxon>Tracheophyta</taxon>
        <taxon>Spermatophyta</taxon>
        <taxon>Magnoliopsida</taxon>
        <taxon>eudicotyledons</taxon>
        <taxon>Gunneridae</taxon>
        <taxon>Pentapetalae</taxon>
        <taxon>rosids</taxon>
        <taxon>fabids</taxon>
        <taxon>Fagales</taxon>
        <taxon>Fagaceae</taxon>
        <taxon>Quercus</taxon>
    </lineage>
</organism>
<keyword evidence="2" id="KW-1185">Reference proteome</keyword>
<protein>
    <submittedName>
        <fullName evidence="1">Uncharacterized protein</fullName>
    </submittedName>
</protein>
<evidence type="ECO:0000313" key="2">
    <source>
        <dbReference type="Proteomes" id="UP000594261"/>
    </source>
</evidence>
<evidence type="ECO:0000313" key="1">
    <source>
        <dbReference type="EnsemblPlants" id="QL05p080818:mrna"/>
    </source>
</evidence>
<dbReference type="Gramene" id="QL05p080818:mrna">
    <property type="protein sequence ID" value="QL05p080818:mrna"/>
    <property type="gene ID" value="QL05p080818"/>
</dbReference>
<reference evidence="1 2" key="1">
    <citation type="journal article" date="2016" name="G3 (Bethesda)">
        <title>First Draft Assembly and Annotation of the Genome of a California Endemic Oak Quercus lobata Nee (Fagaceae).</title>
        <authorList>
            <person name="Sork V.L."/>
            <person name="Fitz-Gibbon S.T."/>
            <person name="Puiu D."/>
            <person name="Crepeau M."/>
            <person name="Gugger P.F."/>
            <person name="Sherman R."/>
            <person name="Stevens K."/>
            <person name="Langley C.H."/>
            <person name="Pellegrini M."/>
            <person name="Salzberg S.L."/>
        </authorList>
    </citation>
    <scope>NUCLEOTIDE SEQUENCE [LARGE SCALE GENOMIC DNA]</scope>
    <source>
        <strain evidence="1 2">cv. SW786</strain>
    </source>
</reference>
<accession>A0A7N2LSN1</accession>
<name>A0A7N2LSN1_QUELO</name>
<dbReference type="EnsemblPlants" id="QL05p080818:mrna">
    <property type="protein sequence ID" value="QL05p080818:mrna"/>
    <property type="gene ID" value="QL05p080818"/>
</dbReference>
<reference evidence="1" key="2">
    <citation type="submission" date="2021-01" db="UniProtKB">
        <authorList>
            <consortium name="EnsemblPlants"/>
        </authorList>
    </citation>
    <scope>IDENTIFICATION</scope>
</reference>